<dbReference type="NCBIfam" id="NF041379">
    <property type="entry name" value="OS_HP4_CYCXC"/>
    <property type="match status" value="1"/>
</dbReference>
<accession>E6PXV4</accession>
<evidence type="ECO:0000313" key="2">
    <source>
        <dbReference type="EMBL" id="CBH99763.1"/>
    </source>
</evidence>
<name>E6PXV4_9ZZZZ</name>
<sequence>MKRVKTLKNRPSGSKIVIFVAVLVVGINGTAFYFMFRRPKPDAVPVPHFFASLLDAKPLPQTLDPKQFSNRYVVAAYQAAKQIPEVLARQPCYCHCDRSRGHRSLLDCFASHHGSDCDICVKEALFVSQEQRKGKSPEQIRSEIIQGGWRTIQVQ</sequence>
<organism evidence="2">
    <name type="scientific">mine drainage metagenome</name>
    <dbReference type="NCBI Taxonomy" id="410659"/>
    <lineage>
        <taxon>unclassified sequences</taxon>
        <taxon>metagenomes</taxon>
        <taxon>ecological metagenomes</taxon>
    </lineage>
</organism>
<evidence type="ECO:0000256" key="1">
    <source>
        <dbReference type="SAM" id="Phobius"/>
    </source>
</evidence>
<comment type="caution">
    <text evidence="2">The sequence shown here is derived from an EMBL/GenBank/DDBJ whole genome shotgun (WGS) entry which is preliminary data.</text>
</comment>
<keyword evidence="1" id="KW-0812">Transmembrane</keyword>
<dbReference type="InterPro" id="IPR025673">
    <property type="entry name" value="PCYCGC"/>
</dbReference>
<protein>
    <submittedName>
        <fullName evidence="2">Uncharacterized protein</fullName>
    </submittedName>
</protein>
<dbReference type="EMBL" id="CABN01000048">
    <property type="protein sequence ID" value="CBH99763.1"/>
    <property type="molecule type" value="Genomic_DNA"/>
</dbReference>
<reference evidence="2" key="1">
    <citation type="submission" date="2009-10" db="EMBL/GenBank/DDBJ databases">
        <title>Diversity of trophic interactions inside an arsenic-rich microbial ecosystem.</title>
        <authorList>
            <person name="Bertin P.N."/>
            <person name="Heinrich-Salmeron A."/>
            <person name="Pelletier E."/>
            <person name="Goulhen-Chollet F."/>
            <person name="Arsene-Ploetze F."/>
            <person name="Gallien S."/>
            <person name="Calteau A."/>
            <person name="Vallenet D."/>
            <person name="Casiot C."/>
            <person name="Chane-Woon-Ming B."/>
            <person name="Giloteaux L."/>
            <person name="Barakat M."/>
            <person name="Bonnefoy V."/>
            <person name="Bruneel O."/>
            <person name="Chandler M."/>
            <person name="Cleiss J."/>
            <person name="Duran R."/>
            <person name="Elbaz-Poulichet F."/>
            <person name="Fonknechten N."/>
            <person name="Lauga B."/>
            <person name="Mornico D."/>
            <person name="Ortet P."/>
            <person name="Schaeffer C."/>
            <person name="Siguier P."/>
            <person name="Alexander Thil Smith A."/>
            <person name="Van Dorsselaer A."/>
            <person name="Weissenbach J."/>
            <person name="Medigue C."/>
            <person name="Le Paslier D."/>
        </authorList>
    </citation>
    <scope>NUCLEOTIDE SEQUENCE</scope>
</reference>
<gene>
    <name evidence="2" type="ORF">CARN3_0711</name>
</gene>
<feature type="transmembrane region" description="Helical" evidence="1">
    <location>
        <begin position="16"/>
        <end position="36"/>
    </location>
</feature>
<keyword evidence="1" id="KW-1133">Transmembrane helix</keyword>
<proteinExistence type="predicted"/>
<keyword evidence="1" id="KW-0472">Membrane</keyword>
<dbReference type="Pfam" id="PF13798">
    <property type="entry name" value="PCYCGC"/>
    <property type="match status" value="1"/>
</dbReference>
<dbReference type="AlphaFoldDB" id="E6PXV4"/>